<protein>
    <submittedName>
        <fullName evidence="1">Uncharacterized protein</fullName>
    </submittedName>
</protein>
<dbReference type="RefSeq" id="WP_186950433.1">
    <property type="nucleotide sequence ID" value="NZ_JACOPL010000026.1"/>
</dbReference>
<evidence type="ECO:0000313" key="2">
    <source>
        <dbReference type="Proteomes" id="UP000606499"/>
    </source>
</evidence>
<evidence type="ECO:0000313" key="1">
    <source>
        <dbReference type="EMBL" id="MBC5726739.1"/>
    </source>
</evidence>
<sequence length="103" mass="11728">MNAVENQVRELVKVELAAANEKFPPFHSAHEGWAVLKEEVEELETEAEMAASTLTEAWVFIKDNDQAAKDEIKWLWQYAINAACEAIQVAAMCQKFLDMEDKQ</sequence>
<dbReference type="AlphaFoldDB" id="A0A923LZD2"/>
<reference evidence="1" key="1">
    <citation type="submission" date="2020-08" db="EMBL/GenBank/DDBJ databases">
        <title>Genome public.</title>
        <authorList>
            <person name="Liu C."/>
            <person name="Sun Q."/>
        </authorList>
    </citation>
    <scope>NUCLEOTIDE SEQUENCE</scope>
    <source>
        <strain evidence="1">NSJ-28</strain>
    </source>
</reference>
<dbReference type="EMBL" id="JACOPL010000026">
    <property type="protein sequence ID" value="MBC5726739.1"/>
    <property type="molecule type" value="Genomic_DNA"/>
</dbReference>
<keyword evidence="2" id="KW-1185">Reference proteome</keyword>
<gene>
    <name evidence="1" type="ORF">H8S45_14915</name>
</gene>
<dbReference type="Proteomes" id="UP000606499">
    <property type="component" value="Unassembled WGS sequence"/>
</dbReference>
<organism evidence="1 2">
    <name type="scientific">Agathobaculum faecis</name>
    <dbReference type="NCBI Taxonomy" id="2763013"/>
    <lineage>
        <taxon>Bacteria</taxon>
        <taxon>Bacillati</taxon>
        <taxon>Bacillota</taxon>
        <taxon>Clostridia</taxon>
        <taxon>Eubacteriales</taxon>
        <taxon>Butyricicoccaceae</taxon>
        <taxon>Agathobaculum</taxon>
    </lineage>
</organism>
<accession>A0A923LZD2</accession>
<name>A0A923LZD2_9FIRM</name>
<proteinExistence type="predicted"/>
<comment type="caution">
    <text evidence="1">The sequence shown here is derived from an EMBL/GenBank/DDBJ whole genome shotgun (WGS) entry which is preliminary data.</text>
</comment>